<comment type="caution">
    <text evidence="1">The sequence shown here is derived from an EMBL/GenBank/DDBJ whole genome shotgun (WGS) entry which is preliminary data.</text>
</comment>
<dbReference type="Proteomes" id="UP000659904">
    <property type="component" value="Unassembled WGS sequence"/>
</dbReference>
<dbReference type="RefSeq" id="WP_120320561.1">
    <property type="nucleotide sequence ID" value="NZ_BONH01000032.1"/>
</dbReference>
<organism evidence="1 2">
    <name type="scientific">Catellatospora citrea</name>
    <dbReference type="NCBI Taxonomy" id="53366"/>
    <lineage>
        <taxon>Bacteria</taxon>
        <taxon>Bacillati</taxon>
        <taxon>Actinomycetota</taxon>
        <taxon>Actinomycetes</taxon>
        <taxon>Micromonosporales</taxon>
        <taxon>Micromonosporaceae</taxon>
        <taxon>Catellatospora</taxon>
    </lineage>
</organism>
<sequence>MLMGESLPYRVVYPDDLDDRAWVDATSKGSLFGVRIVIGDQEHRIVIYDEFSLVESIHHDVGKYGYYCEGIIVVVPSVTYVHVEKAIQTMASHRFRDLD</sequence>
<proteinExistence type="predicted"/>
<reference evidence="1 2" key="1">
    <citation type="submission" date="2021-01" db="EMBL/GenBank/DDBJ databases">
        <title>Whole genome shotgun sequence of Catellatospora citrea NBRC 14495.</title>
        <authorList>
            <person name="Komaki H."/>
            <person name="Tamura T."/>
        </authorList>
    </citation>
    <scope>NUCLEOTIDE SEQUENCE [LARGE SCALE GENOMIC DNA]</scope>
    <source>
        <strain evidence="1 2">NBRC 14495</strain>
    </source>
</reference>
<name>A0A8J3KCT6_9ACTN</name>
<evidence type="ECO:0000313" key="2">
    <source>
        <dbReference type="Proteomes" id="UP000659904"/>
    </source>
</evidence>
<gene>
    <name evidence="1" type="ORF">Cci01nite_59300</name>
</gene>
<accession>A0A8J3KCT6</accession>
<evidence type="ECO:0000313" key="1">
    <source>
        <dbReference type="EMBL" id="GIG00837.1"/>
    </source>
</evidence>
<dbReference type="AlphaFoldDB" id="A0A8J3KCT6"/>
<dbReference type="EMBL" id="BONH01000032">
    <property type="protein sequence ID" value="GIG00837.1"/>
    <property type="molecule type" value="Genomic_DNA"/>
</dbReference>
<protein>
    <submittedName>
        <fullName evidence="1">Uncharacterized protein</fullName>
    </submittedName>
</protein>
<keyword evidence="2" id="KW-1185">Reference proteome</keyword>